<gene>
    <name evidence="1" type="ORF">H8S75_31165</name>
</gene>
<dbReference type="RefSeq" id="WP_187024801.1">
    <property type="nucleotide sequence ID" value="NZ_JACOPB010000033.1"/>
</dbReference>
<accession>A0ABR7HGU7</accession>
<organism evidence="1 2">
    <name type="scientific">Hungatella hominis</name>
    <dbReference type="NCBI Taxonomy" id="2763050"/>
    <lineage>
        <taxon>Bacteria</taxon>
        <taxon>Bacillati</taxon>
        <taxon>Bacillota</taxon>
        <taxon>Clostridia</taxon>
        <taxon>Lachnospirales</taxon>
        <taxon>Lachnospiraceae</taxon>
        <taxon>Hungatella</taxon>
    </lineage>
</organism>
<keyword evidence="2" id="KW-1185">Reference proteome</keyword>
<dbReference type="Proteomes" id="UP000634672">
    <property type="component" value="Unassembled WGS sequence"/>
</dbReference>
<evidence type="ECO:0000313" key="1">
    <source>
        <dbReference type="EMBL" id="MBC5712365.1"/>
    </source>
</evidence>
<dbReference type="EMBL" id="JACOPB010000033">
    <property type="protein sequence ID" value="MBC5712365.1"/>
    <property type="molecule type" value="Genomic_DNA"/>
</dbReference>
<proteinExistence type="predicted"/>
<comment type="caution">
    <text evidence="1">The sequence shown here is derived from an EMBL/GenBank/DDBJ whole genome shotgun (WGS) entry which is preliminary data.</text>
</comment>
<sequence>MYFFRMVADLLSFSRTKTAFRRAWFLAAQAAIAGFGEGTPQQVSRRGKMSEYANFGTVVETCSKKLPLPAVWASVNPLCSAEAISANFGSYPYYKFSGAFWLPLINRAGRRFLPSFANKTFPKGFSTRYSPSTEKNIFLPTLRLHF</sequence>
<evidence type="ECO:0000313" key="2">
    <source>
        <dbReference type="Proteomes" id="UP000634672"/>
    </source>
</evidence>
<name>A0ABR7HGU7_9FIRM</name>
<reference evidence="1 2" key="1">
    <citation type="submission" date="2020-08" db="EMBL/GenBank/DDBJ databases">
        <title>Genome public.</title>
        <authorList>
            <person name="Liu C."/>
            <person name="Sun Q."/>
        </authorList>
    </citation>
    <scope>NUCLEOTIDE SEQUENCE [LARGE SCALE GENOMIC DNA]</scope>
    <source>
        <strain evidence="1 2">NSJ-66</strain>
    </source>
</reference>
<protein>
    <submittedName>
        <fullName evidence="1">Uncharacterized protein</fullName>
    </submittedName>
</protein>